<dbReference type="Gene3D" id="1.10.10.10">
    <property type="entry name" value="Winged helix-like DNA-binding domain superfamily/Winged helix DNA-binding domain"/>
    <property type="match status" value="1"/>
</dbReference>
<dbReference type="Gene3D" id="3.40.190.10">
    <property type="entry name" value="Periplasmic binding protein-like II"/>
    <property type="match status" value="2"/>
</dbReference>
<comment type="caution">
    <text evidence="6">The sequence shown here is derived from an EMBL/GenBank/DDBJ whole genome shotgun (WGS) entry which is preliminary data.</text>
</comment>
<name>A0ABW6WES8_9ACTN</name>
<dbReference type="InterPro" id="IPR036390">
    <property type="entry name" value="WH_DNA-bd_sf"/>
</dbReference>
<sequence>MSFADASLTALRVFREVAQRGTLTAAAVALGYTQSAVSRQIASLERAAGTRLLERRHDGVLLTPAGQLVLRRAATVLDQVDATARELAGLPDEHGTVRLGWFASAGAWLVPRALAELHRTHPAITVTTREGSTPALVRALRAETIDLALLAAAPPFRPPDSETPALHLQTLVERSLCVAVPEAHPLARGEFIDVADLHGQRWIAGPTSGEDRLMGVWPGLDERPEIAHTARDWLAKLRLIAAGCGITTVPAGLTGALPSGVRILPVRGGPREQRRLLLARLPKPPAEPVARLAAALRAVAIESDRRSMTG</sequence>
<dbReference type="SUPFAM" id="SSF53850">
    <property type="entry name" value="Periplasmic binding protein-like II"/>
    <property type="match status" value="1"/>
</dbReference>
<dbReference type="PANTHER" id="PTHR30346:SF29">
    <property type="entry name" value="LYSR SUBSTRATE-BINDING"/>
    <property type="match status" value="1"/>
</dbReference>
<evidence type="ECO:0000256" key="2">
    <source>
        <dbReference type="ARBA" id="ARBA00023015"/>
    </source>
</evidence>
<keyword evidence="2" id="KW-0805">Transcription regulation</keyword>
<dbReference type="PRINTS" id="PR00039">
    <property type="entry name" value="HTHLYSR"/>
</dbReference>
<dbReference type="Pfam" id="PF00126">
    <property type="entry name" value="HTH_1"/>
    <property type="match status" value="1"/>
</dbReference>
<dbReference type="InterPro" id="IPR000847">
    <property type="entry name" value="LysR_HTH_N"/>
</dbReference>
<evidence type="ECO:0000256" key="4">
    <source>
        <dbReference type="ARBA" id="ARBA00023163"/>
    </source>
</evidence>
<evidence type="ECO:0000259" key="5">
    <source>
        <dbReference type="PROSITE" id="PS50931"/>
    </source>
</evidence>
<reference evidence="6 7" key="1">
    <citation type="submission" date="2024-10" db="EMBL/GenBank/DDBJ databases">
        <title>The Natural Products Discovery Center: Release of the First 8490 Sequenced Strains for Exploring Actinobacteria Biosynthetic Diversity.</title>
        <authorList>
            <person name="Kalkreuter E."/>
            <person name="Kautsar S.A."/>
            <person name="Yang D."/>
            <person name="Bader C.D."/>
            <person name="Teijaro C.N."/>
            <person name="Fluegel L."/>
            <person name="Davis C.M."/>
            <person name="Simpson J.R."/>
            <person name="Lauterbach L."/>
            <person name="Steele A.D."/>
            <person name="Gui C."/>
            <person name="Meng S."/>
            <person name="Li G."/>
            <person name="Viehrig K."/>
            <person name="Ye F."/>
            <person name="Su P."/>
            <person name="Kiefer A.F."/>
            <person name="Nichols A."/>
            <person name="Cepeda A.J."/>
            <person name="Yan W."/>
            <person name="Fan B."/>
            <person name="Jiang Y."/>
            <person name="Adhikari A."/>
            <person name="Zheng C.-J."/>
            <person name="Schuster L."/>
            <person name="Cowan T.M."/>
            <person name="Smanski M.J."/>
            <person name="Chevrette M.G."/>
            <person name="De Carvalho L.P.S."/>
            <person name="Shen B."/>
        </authorList>
    </citation>
    <scope>NUCLEOTIDE SEQUENCE [LARGE SCALE GENOMIC DNA]</scope>
    <source>
        <strain evidence="6 7">NPDC000087</strain>
    </source>
</reference>
<dbReference type="PANTHER" id="PTHR30346">
    <property type="entry name" value="TRANSCRIPTIONAL DUAL REGULATOR HCAR-RELATED"/>
    <property type="match status" value="1"/>
</dbReference>
<dbReference type="InterPro" id="IPR036388">
    <property type="entry name" value="WH-like_DNA-bd_sf"/>
</dbReference>
<dbReference type="InterPro" id="IPR005119">
    <property type="entry name" value="LysR_subst-bd"/>
</dbReference>
<organism evidence="6 7">
    <name type="scientific">Paractinoplanes globisporus</name>
    <dbReference type="NCBI Taxonomy" id="113565"/>
    <lineage>
        <taxon>Bacteria</taxon>
        <taxon>Bacillati</taxon>
        <taxon>Actinomycetota</taxon>
        <taxon>Actinomycetes</taxon>
        <taxon>Micromonosporales</taxon>
        <taxon>Micromonosporaceae</taxon>
        <taxon>Paractinoplanes</taxon>
    </lineage>
</organism>
<gene>
    <name evidence="6" type="ORF">ACFY35_20375</name>
</gene>
<dbReference type="PROSITE" id="PS50931">
    <property type="entry name" value="HTH_LYSR"/>
    <property type="match status" value="1"/>
</dbReference>
<keyword evidence="7" id="KW-1185">Reference proteome</keyword>
<dbReference type="EMBL" id="JBIAZU010000003">
    <property type="protein sequence ID" value="MFF5291804.1"/>
    <property type="molecule type" value="Genomic_DNA"/>
</dbReference>
<evidence type="ECO:0000313" key="7">
    <source>
        <dbReference type="Proteomes" id="UP001602245"/>
    </source>
</evidence>
<keyword evidence="3" id="KW-0238">DNA-binding</keyword>
<dbReference type="RefSeq" id="WP_020511672.1">
    <property type="nucleotide sequence ID" value="NZ_JBIAZU010000003.1"/>
</dbReference>
<accession>A0ABW6WES8</accession>
<evidence type="ECO:0000313" key="6">
    <source>
        <dbReference type="EMBL" id="MFF5291804.1"/>
    </source>
</evidence>
<dbReference type="SUPFAM" id="SSF46785">
    <property type="entry name" value="Winged helix' DNA-binding domain"/>
    <property type="match status" value="1"/>
</dbReference>
<dbReference type="Pfam" id="PF03466">
    <property type="entry name" value="LysR_substrate"/>
    <property type="match status" value="1"/>
</dbReference>
<proteinExistence type="inferred from homology"/>
<protein>
    <submittedName>
        <fullName evidence="6">LysR family transcriptional regulator</fullName>
    </submittedName>
</protein>
<evidence type="ECO:0000256" key="1">
    <source>
        <dbReference type="ARBA" id="ARBA00009437"/>
    </source>
</evidence>
<dbReference type="Proteomes" id="UP001602245">
    <property type="component" value="Unassembled WGS sequence"/>
</dbReference>
<keyword evidence="4" id="KW-0804">Transcription</keyword>
<comment type="similarity">
    <text evidence="1">Belongs to the LysR transcriptional regulatory family.</text>
</comment>
<evidence type="ECO:0000256" key="3">
    <source>
        <dbReference type="ARBA" id="ARBA00023125"/>
    </source>
</evidence>
<feature type="domain" description="HTH lysR-type" evidence="5">
    <location>
        <begin position="8"/>
        <end position="63"/>
    </location>
</feature>